<dbReference type="PROSITE" id="PS00183">
    <property type="entry name" value="UBC_1"/>
    <property type="match status" value="1"/>
</dbReference>
<dbReference type="GO" id="GO:0005829">
    <property type="term" value="C:cytosol"/>
    <property type="evidence" value="ECO:0000318"/>
    <property type="project" value="GO_Central"/>
</dbReference>
<dbReference type="GO" id="GO:0045116">
    <property type="term" value="P:protein neddylation"/>
    <property type="evidence" value="ECO:0000318"/>
    <property type="project" value="GO_Central"/>
</dbReference>
<proteinExistence type="inferred from homology"/>
<accession>A2E5I6</accession>
<name>A2E5I6_TRIV3</name>
<organism evidence="9 10">
    <name type="scientific">Trichomonas vaginalis (strain ATCC PRA-98 / G3)</name>
    <dbReference type="NCBI Taxonomy" id="412133"/>
    <lineage>
        <taxon>Eukaryota</taxon>
        <taxon>Metamonada</taxon>
        <taxon>Parabasalia</taxon>
        <taxon>Trichomonadida</taxon>
        <taxon>Trichomonadidae</taxon>
        <taxon>Trichomonas</taxon>
    </lineage>
</organism>
<gene>
    <name evidence="9" type="ORF">TVAG_038730</name>
</gene>
<feature type="active site" description="Glycyl thioester intermediate" evidence="6">
    <location>
        <position position="94"/>
    </location>
</feature>
<reference evidence="9" key="2">
    <citation type="journal article" date="2007" name="Science">
        <title>Draft genome sequence of the sexually transmitted pathogen Trichomonas vaginalis.</title>
        <authorList>
            <person name="Carlton J.M."/>
            <person name="Hirt R.P."/>
            <person name="Silva J.C."/>
            <person name="Delcher A.L."/>
            <person name="Schatz M."/>
            <person name="Zhao Q."/>
            <person name="Wortman J.R."/>
            <person name="Bidwell S.L."/>
            <person name="Alsmark U.C.M."/>
            <person name="Besteiro S."/>
            <person name="Sicheritz-Ponten T."/>
            <person name="Noel C.J."/>
            <person name="Dacks J.B."/>
            <person name="Foster P.G."/>
            <person name="Simillion C."/>
            <person name="Van de Peer Y."/>
            <person name="Miranda-Saavedra D."/>
            <person name="Barton G.J."/>
            <person name="Westrop G.D."/>
            <person name="Mueller S."/>
            <person name="Dessi D."/>
            <person name="Fiori P.L."/>
            <person name="Ren Q."/>
            <person name="Paulsen I."/>
            <person name="Zhang H."/>
            <person name="Bastida-Corcuera F.D."/>
            <person name="Simoes-Barbosa A."/>
            <person name="Brown M.T."/>
            <person name="Hayes R.D."/>
            <person name="Mukherjee M."/>
            <person name="Okumura C.Y."/>
            <person name="Schneider R."/>
            <person name="Smith A.J."/>
            <person name="Vanacova S."/>
            <person name="Villalvazo M."/>
            <person name="Haas B.J."/>
            <person name="Pertea M."/>
            <person name="Feldblyum T.V."/>
            <person name="Utterback T.R."/>
            <person name="Shu C.L."/>
            <person name="Osoegawa K."/>
            <person name="de Jong P.J."/>
            <person name="Hrdy I."/>
            <person name="Horvathova L."/>
            <person name="Zubacova Z."/>
            <person name="Dolezal P."/>
            <person name="Malik S.B."/>
            <person name="Logsdon J.M. Jr."/>
            <person name="Henze K."/>
            <person name="Gupta A."/>
            <person name="Wang C.C."/>
            <person name="Dunne R.L."/>
            <person name="Upcroft J.A."/>
            <person name="Upcroft P."/>
            <person name="White O."/>
            <person name="Salzberg S.L."/>
            <person name="Tang P."/>
            <person name="Chiu C.-H."/>
            <person name="Lee Y.-S."/>
            <person name="Embley T.M."/>
            <person name="Coombs G.H."/>
            <person name="Mottram J.C."/>
            <person name="Tachezy J."/>
            <person name="Fraser-Liggett C.M."/>
            <person name="Johnson P.J."/>
        </authorList>
    </citation>
    <scope>NUCLEOTIDE SEQUENCE [LARGE SCALE GENOMIC DNA]</scope>
    <source>
        <strain evidence="9">G3</strain>
    </source>
</reference>
<dbReference type="InterPro" id="IPR000608">
    <property type="entry name" value="UBC"/>
</dbReference>
<dbReference type="OMA" id="VMQYAKR"/>
<dbReference type="Pfam" id="PF00179">
    <property type="entry name" value="UQ_con"/>
    <property type="match status" value="1"/>
</dbReference>
<keyword evidence="10" id="KW-1185">Reference proteome</keyword>
<dbReference type="Proteomes" id="UP000001542">
    <property type="component" value="Unassembled WGS sequence"/>
</dbReference>
<dbReference type="SMR" id="A2E5I6"/>
<comment type="pathway">
    <text evidence="1">Protein modification; protein neddylation.</text>
</comment>
<evidence type="ECO:0000256" key="7">
    <source>
        <dbReference type="RuleBase" id="RU362109"/>
    </source>
</evidence>
<dbReference type="GO" id="GO:0005634">
    <property type="term" value="C:nucleus"/>
    <property type="evidence" value="ECO:0000318"/>
    <property type="project" value="GO_Central"/>
</dbReference>
<dbReference type="InParanoid" id="A2E5I6"/>
<evidence type="ECO:0000313" key="9">
    <source>
        <dbReference type="EMBL" id="EAY12027.1"/>
    </source>
</evidence>
<evidence type="ECO:0000259" key="8">
    <source>
        <dbReference type="PROSITE" id="PS50127"/>
    </source>
</evidence>
<dbReference type="EMBL" id="DS113308">
    <property type="protein sequence ID" value="EAY12027.1"/>
    <property type="molecule type" value="Genomic_DNA"/>
</dbReference>
<dbReference type="AlphaFoldDB" id="A2E5I6"/>
<protein>
    <recommendedName>
        <fullName evidence="8">UBC core domain-containing protein</fullName>
    </recommendedName>
</protein>
<dbReference type="STRING" id="5722.A2E5I6"/>
<evidence type="ECO:0000256" key="6">
    <source>
        <dbReference type="PROSITE-ProRule" id="PRU10133"/>
    </source>
</evidence>
<dbReference type="SMART" id="SM00212">
    <property type="entry name" value="UBCc"/>
    <property type="match status" value="1"/>
</dbReference>
<evidence type="ECO:0000256" key="3">
    <source>
        <dbReference type="ARBA" id="ARBA00022741"/>
    </source>
</evidence>
<keyword evidence="5 7" id="KW-0067">ATP-binding</keyword>
<comment type="similarity">
    <text evidence="7">Belongs to the ubiquitin-conjugating enzyme family.</text>
</comment>
<feature type="domain" description="UBC core" evidence="8">
    <location>
        <begin position="12"/>
        <end position="156"/>
    </location>
</feature>
<dbReference type="FunFam" id="3.10.110.10:FF:000005">
    <property type="entry name" value="NEDD8-conjugating enzyme Ubc12"/>
    <property type="match status" value="1"/>
</dbReference>
<evidence type="ECO:0000256" key="4">
    <source>
        <dbReference type="ARBA" id="ARBA00022786"/>
    </source>
</evidence>
<dbReference type="InterPro" id="IPR050113">
    <property type="entry name" value="Ub_conjugating_enzyme"/>
</dbReference>
<evidence type="ECO:0000313" key="10">
    <source>
        <dbReference type="Proteomes" id="UP000001542"/>
    </source>
</evidence>
<dbReference type="InterPro" id="IPR023313">
    <property type="entry name" value="UBQ-conjugating_AS"/>
</dbReference>
<keyword evidence="2" id="KW-0808">Transferase</keyword>
<dbReference type="FunCoup" id="A2E5I6">
    <property type="interactions" value="1098"/>
</dbReference>
<dbReference type="KEGG" id="tva:4769985"/>
<dbReference type="VEuPathDB" id="TrichDB:TVAG_038730"/>
<keyword evidence="3 7" id="KW-0547">Nucleotide-binding</keyword>
<dbReference type="GO" id="GO:0005524">
    <property type="term" value="F:ATP binding"/>
    <property type="evidence" value="ECO:0007669"/>
    <property type="project" value="UniProtKB-UniRule"/>
</dbReference>
<dbReference type="PROSITE" id="PS50127">
    <property type="entry name" value="UBC_2"/>
    <property type="match status" value="1"/>
</dbReference>
<keyword evidence="4 7" id="KW-0833">Ubl conjugation pathway</keyword>
<dbReference type="RefSeq" id="XP_001324250.1">
    <property type="nucleotide sequence ID" value="XM_001324215.1"/>
</dbReference>
<dbReference type="PANTHER" id="PTHR24067">
    <property type="entry name" value="UBIQUITIN-CONJUGATING ENZYME E2"/>
    <property type="match status" value="1"/>
</dbReference>
<evidence type="ECO:0000256" key="1">
    <source>
        <dbReference type="ARBA" id="ARBA00005032"/>
    </source>
</evidence>
<dbReference type="CDD" id="cd23794">
    <property type="entry name" value="UBCc_UBE2F_UBE2M"/>
    <property type="match status" value="1"/>
</dbReference>
<evidence type="ECO:0000256" key="2">
    <source>
        <dbReference type="ARBA" id="ARBA00022679"/>
    </source>
</evidence>
<dbReference type="eggNOG" id="KOG0420">
    <property type="taxonomic scope" value="Eukaryota"/>
</dbReference>
<dbReference type="GO" id="GO:0019788">
    <property type="term" value="F:NEDD8 transferase activity"/>
    <property type="evidence" value="ECO:0000318"/>
    <property type="project" value="GO_Central"/>
</dbReference>
<dbReference type="InterPro" id="IPR016135">
    <property type="entry name" value="UBQ-conjugating_enzyme/RWD"/>
</dbReference>
<sequence>MSKSEKKKKLSPAELRILKDLETADTLTGIAIKFPDPDDVKHFLIRIHPSEGIWKNGNFDFEFTMTDEYPFERPAVQCKTKLWHPNIQLYGPVCLNILREKYTPAIPLSNLILGIQYLFLEPNPNDPLNVEAAEEFTKDNIKFRVHAHDYMLHYCPAKANFD</sequence>
<reference evidence="9" key="1">
    <citation type="submission" date="2006-10" db="EMBL/GenBank/DDBJ databases">
        <authorList>
            <person name="Amadeo P."/>
            <person name="Zhao Q."/>
            <person name="Wortman J."/>
            <person name="Fraser-Liggett C."/>
            <person name="Carlton J."/>
        </authorList>
    </citation>
    <scope>NUCLEOTIDE SEQUENCE</scope>
    <source>
        <strain evidence="9">G3</strain>
    </source>
</reference>
<dbReference type="SUPFAM" id="SSF54495">
    <property type="entry name" value="UBC-like"/>
    <property type="match status" value="1"/>
</dbReference>
<dbReference type="OrthoDB" id="10249039at2759"/>
<dbReference type="VEuPathDB" id="TrichDB:TVAGG3_0926290"/>
<evidence type="ECO:0000256" key="5">
    <source>
        <dbReference type="ARBA" id="ARBA00022840"/>
    </source>
</evidence>
<dbReference type="Gene3D" id="3.10.110.10">
    <property type="entry name" value="Ubiquitin Conjugating Enzyme"/>
    <property type="match status" value="1"/>
</dbReference>